<evidence type="ECO:0000256" key="1">
    <source>
        <dbReference type="SAM" id="Phobius"/>
    </source>
</evidence>
<comment type="caution">
    <text evidence="2">The sequence shown here is derived from an EMBL/GenBank/DDBJ whole genome shotgun (WGS) entry which is preliminary data.</text>
</comment>
<dbReference type="EMBL" id="JABVXQ010000002">
    <property type="protein sequence ID" value="KAF6125436.1"/>
    <property type="molecule type" value="Genomic_DNA"/>
</dbReference>
<name>A0A834EQJ9_9CHIR</name>
<gene>
    <name evidence="2" type="ORF">HJG60_009879</name>
</gene>
<dbReference type="AlphaFoldDB" id="A0A834EQJ9"/>
<protein>
    <submittedName>
        <fullName evidence="2">Uncharacterized protein</fullName>
    </submittedName>
</protein>
<evidence type="ECO:0000313" key="3">
    <source>
        <dbReference type="Proteomes" id="UP000664940"/>
    </source>
</evidence>
<keyword evidence="1" id="KW-0472">Membrane</keyword>
<sequence>MCPDWGSKWQPFDLQVGTQSTEPHQTGRDFCIIAYDLIYFPRSDEIGLIWGGMTIDSLICLVALGLNSSVGMGRINLEPRIYSGIQHLCPECLLCASHCVSAGMRGFSPLWFPPNSAYSQ</sequence>
<evidence type="ECO:0000313" key="2">
    <source>
        <dbReference type="EMBL" id="KAF6125436.1"/>
    </source>
</evidence>
<feature type="transmembrane region" description="Helical" evidence="1">
    <location>
        <begin position="46"/>
        <end position="66"/>
    </location>
</feature>
<proteinExistence type="predicted"/>
<dbReference type="Proteomes" id="UP000664940">
    <property type="component" value="Unassembled WGS sequence"/>
</dbReference>
<keyword evidence="1" id="KW-0812">Transmembrane</keyword>
<keyword evidence="1" id="KW-1133">Transmembrane helix</keyword>
<organism evidence="2 3">
    <name type="scientific">Phyllostomus discolor</name>
    <name type="common">pale spear-nosed bat</name>
    <dbReference type="NCBI Taxonomy" id="89673"/>
    <lineage>
        <taxon>Eukaryota</taxon>
        <taxon>Metazoa</taxon>
        <taxon>Chordata</taxon>
        <taxon>Craniata</taxon>
        <taxon>Vertebrata</taxon>
        <taxon>Euteleostomi</taxon>
        <taxon>Mammalia</taxon>
        <taxon>Eutheria</taxon>
        <taxon>Laurasiatheria</taxon>
        <taxon>Chiroptera</taxon>
        <taxon>Yangochiroptera</taxon>
        <taxon>Phyllostomidae</taxon>
        <taxon>Phyllostominae</taxon>
        <taxon>Phyllostomus</taxon>
    </lineage>
</organism>
<accession>A0A834EQJ9</accession>
<reference evidence="2 3" key="1">
    <citation type="journal article" date="2020" name="Nature">
        <title>Six reference-quality genomes reveal evolution of bat adaptations.</title>
        <authorList>
            <person name="Jebb D."/>
            <person name="Huang Z."/>
            <person name="Pippel M."/>
            <person name="Hughes G.M."/>
            <person name="Lavrichenko K."/>
            <person name="Devanna P."/>
            <person name="Winkler S."/>
            <person name="Jermiin L.S."/>
            <person name="Skirmuntt E.C."/>
            <person name="Katzourakis A."/>
            <person name="Burkitt-Gray L."/>
            <person name="Ray D.A."/>
            <person name="Sullivan K.A.M."/>
            <person name="Roscito J.G."/>
            <person name="Kirilenko B.M."/>
            <person name="Davalos L.M."/>
            <person name="Corthals A.P."/>
            <person name="Power M.L."/>
            <person name="Jones G."/>
            <person name="Ransome R.D."/>
            <person name="Dechmann D.K.N."/>
            <person name="Locatelli A.G."/>
            <person name="Puechmaille S.J."/>
            <person name="Fedrigo O."/>
            <person name="Jarvis E.D."/>
            <person name="Hiller M."/>
            <person name="Vernes S.C."/>
            <person name="Myers E.W."/>
            <person name="Teeling E.C."/>
        </authorList>
    </citation>
    <scope>NUCLEOTIDE SEQUENCE [LARGE SCALE GENOMIC DNA]</scope>
    <source>
        <strain evidence="2">Bat1K_MPI-CBG_1</strain>
    </source>
</reference>